<evidence type="ECO:0000256" key="3">
    <source>
        <dbReference type="ARBA" id="ARBA00022630"/>
    </source>
</evidence>
<evidence type="ECO:0000256" key="2">
    <source>
        <dbReference type="ARBA" id="ARBA00009347"/>
    </source>
</evidence>
<evidence type="ECO:0000259" key="8">
    <source>
        <dbReference type="Pfam" id="PF02770"/>
    </source>
</evidence>
<comment type="cofactor">
    <cofactor evidence="1 6">
        <name>FAD</name>
        <dbReference type="ChEBI" id="CHEBI:57692"/>
    </cofactor>
</comment>
<evidence type="ECO:0000256" key="4">
    <source>
        <dbReference type="ARBA" id="ARBA00022827"/>
    </source>
</evidence>
<evidence type="ECO:0000313" key="10">
    <source>
        <dbReference type="EMBL" id="MFC4540339.1"/>
    </source>
</evidence>
<dbReference type="SUPFAM" id="SSF56645">
    <property type="entry name" value="Acyl-CoA dehydrogenase NM domain-like"/>
    <property type="match status" value="1"/>
</dbReference>
<proteinExistence type="inferred from homology"/>
<dbReference type="GO" id="GO:0016627">
    <property type="term" value="F:oxidoreductase activity, acting on the CH-CH group of donors"/>
    <property type="evidence" value="ECO:0007669"/>
    <property type="project" value="UniProtKB-ARBA"/>
</dbReference>
<dbReference type="Gene3D" id="2.40.110.10">
    <property type="entry name" value="Butyryl-CoA Dehydrogenase, subunit A, domain 2"/>
    <property type="match status" value="1"/>
</dbReference>
<reference evidence="10 11" key="1">
    <citation type="journal article" date="2019" name="Int. J. Syst. Evol. Microbiol.">
        <title>The Global Catalogue of Microorganisms (GCM) 10K type strain sequencing project: providing services to taxonomists for standard genome sequencing and annotation.</title>
        <authorList>
            <consortium name="The Broad Institute Genomics Platform"/>
            <consortium name="The Broad Institute Genome Sequencing Center for Infectious Disease"/>
            <person name="Wu L."/>
            <person name="Ma J."/>
        </authorList>
    </citation>
    <scope>NUCLEOTIDE SEQUENCE [LARGE SCALE GENOMIC DNA]</scope>
    <source>
        <strain evidence="10 11">WLHS5</strain>
    </source>
</reference>
<evidence type="ECO:0000256" key="5">
    <source>
        <dbReference type="ARBA" id="ARBA00023002"/>
    </source>
</evidence>
<dbReference type="InterPro" id="IPR006089">
    <property type="entry name" value="Acyl-CoA_DH_CS"/>
</dbReference>
<dbReference type="PIRSF" id="PIRSF016578">
    <property type="entry name" value="HsaA"/>
    <property type="match status" value="1"/>
</dbReference>
<dbReference type="FunFam" id="1.10.540.10:FF:000002">
    <property type="entry name" value="Acyl-CoA dehydrogenase FadE19"/>
    <property type="match status" value="1"/>
</dbReference>
<dbReference type="Gene3D" id="1.10.540.10">
    <property type="entry name" value="Acyl-CoA dehydrogenase/oxidase, N-terminal domain"/>
    <property type="match status" value="1"/>
</dbReference>
<dbReference type="EMBL" id="JBHSFA010000001">
    <property type="protein sequence ID" value="MFC4540339.1"/>
    <property type="molecule type" value="Genomic_DNA"/>
</dbReference>
<dbReference type="InterPro" id="IPR046373">
    <property type="entry name" value="Acyl-CoA_Oxase/DH_mid-dom_sf"/>
</dbReference>
<accession>A0ABD5PIY2</accession>
<dbReference type="Gene3D" id="1.20.140.10">
    <property type="entry name" value="Butyryl-CoA Dehydrogenase, subunit A, domain 3"/>
    <property type="match status" value="1"/>
</dbReference>
<evidence type="ECO:0000259" key="9">
    <source>
        <dbReference type="Pfam" id="PF02771"/>
    </source>
</evidence>
<dbReference type="InterPro" id="IPR037069">
    <property type="entry name" value="AcylCoA_DH/ox_N_sf"/>
</dbReference>
<protein>
    <submittedName>
        <fullName evidence="10">Acyl-CoA dehydrogenase family protein</fullName>
        <ecNumber evidence="10">1.-.-.-</ecNumber>
    </submittedName>
</protein>
<dbReference type="PANTHER" id="PTHR43884:SF12">
    <property type="entry name" value="ISOVALERYL-COA DEHYDROGENASE, MITOCHONDRIAL-RELATED"/>
    <property type="match status" value="1"/>
</dbReference>
<feature type="domain" description="Acyl-CoA dehydrogenase/oxidase C-terminal" evidence="7">
    <location>
        <begin position="229"/>
        <end position="379"/>
    </location>
</feature>
<comment type="similarity">
    <text evidence="2 6">Belongs to the acyl-CoA dehydrogenase family.</text>
</comment>
<dbReference type="Pfam" id="PF02770">
    <property type="entry name" value="Acyl-CoA_dh_M"/>
    <property type="match status" value="1"/>
</dbReference>
<sequence>MRFELTEEQRQVRDAIQVFVEEEVEPVARELDRGHEYPAELLQQLADQGIMGTTLPQEYGGLGYGMVEYALIIEELSKGLMALGSAINVHVITASLIQKYGNDYLKETYLPEMATYDTVGAFGLTEPNAGSDNAAMECQAERDGDEWVINGQKRWITNSPNADVISVLAKTGPESDRYHNISAFLVPTDADGFEIGKEWDTLGLNSVQSCDLHLNGVCVPEEHLIGEENEGFMHVVQGLNVGRVNVAARCSGMARAAVEDATAYAKEREQFGQPIGDFQGIRWKIAEMEVKADIANLLTLRAADFADRGHGDKGREESIAKLYSSEAAVENAHEAIQILGGNGYTKEYNPERYLRDAQLLTIGEGTNEIHRKIIADRVLGPSST</sequence>
<dbReference type="Proteomes" id="UP001595898">
    <property type="component" value="Unassembled WGS sequence"/>
</dbReference>
<dbReference type="RefSeq" id="WP_250142385.1">
    <property type="nucleotide sequence ID" value="NZ_JALIQP010000007.1"/>
</dbReference>
<dbReference type="FunFam" id="1.20.140.10:FF:000001">
    <property type="entry name" value="Acyl-CoA dehydrogenase"/>
    <property type="match status" value="1"/>
</dbReference>
<evidence type="ECO:0000256" key="6">
    <source>
        <dbReference type="RuleBase" id="RU362125"/>
    </source>
</evidence>
<dbReference type="Pfam" id="PF02771">
    <property type="entry name" value="Acyl-CoA_dh_N"/>
    <property type="match status" value="1"/>
</dbReference>
<dbReference type="InterPro" id="IPR009100">
    <property type="entry name" value="AcylCoA_DH/oxidase_NM_dom_sf"/>
</dbReference>
<dbReference type="InterPro" id="IPR009075">
    <property type="entry name" value="AcylCo_DH/oxidase_C"/>
</dbReference>
<dbReference type="FunFam" id="2.40.110.10:FF:000002">
    <property type="entry name" value="Acyl-CoA dehydrogenase fadE12"/>
    <property type="match status" value="1"/>
</dbReference>
<comment type="caution">
    <text evidence="10">The sequence shown here is derived from an EMBL/GenBank/DDBJ whole genome shotgun (WGS) entry which is preliminary data.</text>
</comment>
<evidence type="ECO:0000256" key="1">
    <source>
        <dbReference type="ARBA" id="ARBA00001974"/>
    </source>
</evidence>
<dbReference type="PROSITE" id="PS00073">
    <property type="entry name" value="ACYL_COA_DH_2"/>
    <property type="match status" value="1"/>
</dbReference>
<organism evidence="10 11">
    <name type="scientific">Halosolutus amylolyticus</name>
    <dbReference type="NCBI Taxonomy" id="2932267"/>
    <lineage>
        <taxon>Archaea</taxon>
        <taxon>Methanobacteriati</taxon>
        <taxon>Methanobacteriota</taxon>
        <taxon>Stenosarchaea group</taxon>
        <taxon>Halobacteria</taxon>
        <taxon>Halobacteriales</taxon>
        <taxon>Natrialbaceae</taxon>
        <taxon>Halosolutus</taxon>
    </lineage>
</organism>
<feature type="domain" description="Acyl-CoA oxidase/dehydrogenase middle" evidence="8">
    <location>
        <begin position="121"/>
        <end position="217"/>
    </location>
</feature>
<keyword evidence="4 6" id="KW-0274">FAD</keyword>
<dbReference type="InterPro" id="IPR006091">
    <property type="entry name" value="Acyl-CoA_Oxase/DH_mid-dom"/>
</dbReference>
<evidence type="ECO:0000313" key="11">
    <source>
        <dbReference type="Proteomes" id="UP001595898"/>
    </source>
</evidence>
<dbReference type="SUPFAM" id="SSF47203">
    <property type="entry name" value="Acyl-CoA dehydrogenase C-terminal domain-like"/>
    <property type="match status" value="1"/>
</dbReference>
<keyword evidence="11" id="KW-1185">Reference proteome</keyword>
<evidence type="ECO:0000259" key="7">
    <source>
        <dbReference type="Pfam" id="PF00441"/>
    </source>
</evidence>
<dbReference type="InterPro" id="IPR013786">
    <property type="entry name" value="AcylCoA_DH/ox_N"/>
</dbReference>
<dbReference type="InterPro" id="IPR036250">
    <property type="entry name" value="AcylCo_DH-like_C"/>
</dbReference>
<dbReference type="AlphaFoldDB" id="A0ABD5PIY2"/>
<keyword evidence="3 6" id="KW-0285">Flavoprotein</keyword>
<keyword evidence="5 6" id="KW-0560">Oxidoreductase</keyword>
<dbReference type="PANTHER" id="PTHR43884">
    <property type="entry name" value="ACYL-COA DEHYDROGENASE"/>
    <property type="match status" value="1"/>
</dbReference>
<feature type="domain" description="Acyl-CoA dehydrogenase/oxidase N-terminal" evidence="9">
    <location>
        <begin position="6"/>
        <end position="115"/>
    </location>
</feature>
<name>A0ABD5PIY2_9EURY</name>
<gene>
    <name evidence="10" type="ORF">ACFO5R_00090</name>
</gene>
<dbReference type="EC" id="1.-.-.-" evidence="10"/>
<dbReference type="PROSITE" id="PS00072">
    <property type="entry name" value="ACYL_COA_DH_1"/>
    <property type="match status" value="1"/>
</dbReference>
<dbReference type="Pfam" id="PF00441">
    <property type="entry name" value="Acyl-CoA_dh_1"/>
    <property type="match status" value="1"/>
</dbReference>